<comment type="caution">
    <text evidence="11">The sequence shown here is derived from an EMBL/GenBank/DDBJ whole genome shotgun (WGS) entry which is preliminary data.</text>
</comment>
<dbReference type="RefSeq" id="WP_358364595.1">
    <property type="nucleotide sequence ID" value="NZ_JBEZFP010000219.1"/>
</dbReference>
<dbReference type="PROSITE" id="PS50011">
    <property type="entry name" value="PROTEIN_KINASE_DOM"/>
    <property type="match status" value="1"/>
</dbReference>
<feature type="region of interest" description="Disordered" evidence="8">
    <location>
        <begin position="267"/>
        <end position="350"/>
    </location>
</feature>
<dbReference type="PROSITE" id="PS00108">
    <property type="entry name" value="PROTEIN_KINASE_ST"/>
    <property type="match status" value="1"/>
</dbReference>
<dbReference type="SMART" id="SM00220">
    <property type="entry name" value="S_TKc"/>
    <property type="match status" value="1"/>
</dbReference>
<keyword evidence="9" id="KW-0812">Transmembrane</keyword>
<evidence type="ECO:0000256" key="2">
    <source>
        <dbReference type="ARBA" id="ARBA00022527"/>
    </source>
</evidence>
<name>A0ABV3DW43_9ACTN</name>
<dbReference type="CDD" id="cd14014">
    <property type="entry name" value="STKc_PknB_like"/>
    <property type="match status" value="1"/>
</dbReference>
<keyword evidence="6 7" id="KW-0067">ATP-binding</keyword>
<evidence type="ECO:0000256" key="8">
    <source>
        <dbReference type="SAM" id="MobiDB-lite"/>
    </source>
</evidence>
<dbReference type="PANTHER" id="PTHR43289">
    <property type="entry name" value="MITOGEN-ACTIVATED PROTEIN KINASE KINASE KINASE 20-RELATED"/>
    <property type="match status" value="1"/>
</dbReference>
<evidence type="ECO:0000313" key="11">
    <source>
        <dbReference type="EMBL" id="MEU8139963.1"/>
    </source>
</evidence>
<evidence type="ECO:0000256" key="4">
    <source>
        <dbReference type="ARBA" id="ARBA00022741"/>
    </source>
</evidence>
<feature type="non-terminal residue" evidence="11">
    <location>
        <position position="523"/>
    </location>
</feature>
<feature type="binding site" evidence="7">
    <location>
        <position position="39"/>
    </location>
    <ligand>
        <name>ATP</name>
        <dbReference type="ChEBI" id="CHEBI:30616"/>
    </ligand>
</feature>
<evidence type="ECO:0000256" key="7">
    <source>
        <dbReference type="PROSITE-ProRule" id="PRU10141"/>
    </source>
</evidence>
<evidence type="ECO:0000259" key="10">
    <source>
        <dbReference type="PROSITE" id="PS50011"/>
    </source>
</evidence>
<keyword evidence="12" id="KW-1185">Reference proteome</keyword>
<dbReference type="InterPro" id="IPR008271">
    <property type="entry name" value="Ser/Thr_kinase_AS"/>
</dbReference>
<proteinExistence type="predicted"/>
<dbReference type="Proteomes" id="UP001551482">
    <property type="component" value="Unassembled WGS sequence"/>
</dbReference>
<keyword evidence="9" id="KW-0472">Membrane</keyword>
<keyword evidence="3 11" id="KW-0808">Transferase</keyword>
<dbReference type="GO" id="GO:0004674">
    <property type="term" value="F:protein serine/threonine kinase activity"/>
    <property type="evidence" value="ECO:0007669"/>
    <property type="project" value="UniProtKB-EC"/>
</dbReference>
<dbReference type="EC" id="2.7.11.1" evidence="1"/>
<protein>
    <recommendedName>
        <fullName evidence="1">non-specific serine/threonine protein kinase</fullName>
        <ecNumber evidence="1">2.7.11.1</ecNumber>
    </recommendedName>
</protein>
<sequence length="523" mass="54200">MSERLLAERFELHQELGRGGMGVVWHATDTVLGRPVAVKCLHAPTIQGDPAIREVLVREARAAARLNHPGAVTVHDVVRDGADVYIVMEYVQAPTLAAVVDTYGPLSADRVAVIGRRLAEVVAAAHRLGIVHRDIKPENVMLLPGDRVKLADFGIARRLDDSPWTGTVVGTPAYMAPEQIRGHPEPASDLWALGATLYHAVEGAAPFDGDGIVAIVAAVITDPVPQAPHAGDLLGPVIEALLAKDPADRMDVDGVLHALGGVRGGRPLALPAPSSDTGVANASSAPTTPLPPLPSLPSRHSTLELPPGVVPGPVVPAPGSAASRAEAGYLPGSGVRTGTAAKAPASRPGREPVRRRGALVLVGLAALAVVVAWIASWATLEFHTVPLGSESAGFGAQPWESWEMGAAFGTEPDPSRGGTDAADSDVRVLDWMFVAEGLPKDSGLLAVMLAATHLPFLLVLIAARLAFSDRHAETAAALLTGGAAVWLVDGVAIRSTAVPTGEDGVHAILDYAPYLAAWATGML</sequence>
<evidence type="ECO:0000256" key="5">
    <source>
        <dbReference type="ARBA" id="ARBA00022777"/>
    </source>
</evidence>
<dbReference type="Pfam" id="PF00069">
    <property type="entry name" value="Pkinase"/>
    <property type="match status" value="1"/>
</dbReference>
<organism evidence="11 12">
    <name type="scientific">Streptodolium elevatio</name>
    <dbReference type="NCBI Taxonomy" id="3157996"/>
    <lineage>
        <taxon>Bacteria</taxon>
        <taxon>Bacillati</taxon>
        <taxon>Actinomycetota</taxon>
        <taxon>Actinomycetes</taxon>
        <taxon>Kitasatosporales</taxon>
        <taxon>Streptomycetaceae</taxon>
        <taxon>Streptodolium</taxon>
    </lineage>
</organism>
<feature type="transmembrane region" description="Helical" evidence="9">
    <location>
        <begin position="357"/>
        <end position="380"/>
    </location>
</feature>
<dbReference type="PROSITE" id="PS00107">
    <property type="entry name" value="PROTEIN_KINASE_ATP"/>
    <property type="match status" value="1"/>
</dbReference>
<dbReference type="EMBL" id="JBEZFP010000219">
    <property type="protein sequence ID" value="MEU8139963.1"/>
    <property type="molecule type" value="Genomic_DNA"/>
</dbReference>
<dbReference type="InterPro" id="IPR017441">
    <property type="entry name" value="Protein_kinase_ATP_BS"/>
</dbReference>
<dbReference type="PANTHER" id="PTHR43289:SF6">
    <property type="entry name" value="SERINE_THREONINE-PROTEIN KINASE NEKL-3"/>
    <property type="match status" value="1"/>
</dbReference>
<evidence type="ECO:0000256" key="6">
    <source>
        <dbReference type="ARBA" id="ARBA00022840"/>
    </source>
</evidence>
<dbReference type="InterPro" id="IPR011009">
    <property type="entry name" value="Kinase-like_dom_sf"/>
</dbReference>
<keyword evidence="5 11" id="KW-0418">Kinase</keyword>
<keyword evidence="9" id="KW-1133">Transmembrane helix</keyword>
<feature type="domain" description="Protein kinase" evidence="10">
    <location>
        <begin position="10"/>
        <end position="260"/>
    </location>
</feature>
<evidence type="ECO:0000313" key="12">
    <source>
        <dbReference type="Proteomes" id="UP001551482"/>
    </source>
</evidence>
<feature type="transmembrane region" description="Helical" evidence="9">
    <location>
        <begin position="442"/>
        <end position="463"/>
    </location>
</feature>
<gene>
    <name evidence="11" type="ORF">AB0C36_41515</name>
</gene>
<dbReference type="Gene3D" id="1.10.510.10">
    <property type="entry name" value="Transferase(Phosphotransferase) domain 1"/>
    <property type="match status" value="1"/>
</dbReference>
<keyword evidence="2" id="KW-0723">Serine/threonine-protein kinase</keyword>
<dbReference type="SUPFAM" id="SSF56112">
    <property type="entry name" value="Protein kinase-like (PK-like)"/>
    <property type="match status" value="1"/>
</dbReference>
<dbReference type="InterPro" id="IPR000719">
    <property type="entry name" value="Prot_kinase_dom"/>
</dbReference>
<accession>A0ABV3DW43</accession>
<evidence type="ECO:0000256" key="1">
    <source>
        <dbReference type="ARBA" id="ARBA00012513"/>
    </source>
</evidence>
<evidence type="ECO:0000256" key="3">
    <source>
        <dbReference type="ARBA" id="ARBA00022679"/>
    </source>
</evidence>
<reference evidence="11 12" key="1">
    <citation type="submission" date="2024-06" db="EMBL/GenBank/DDBJ databases">
        <title>The Natural Products Discovery Center: Release of the First 8490 Sequenced Strains for Exploring Actinobacteria Biosynthetic Diversity.</title>
        <authorList>
            <person name="Kalkreuter E."/>
            <person name="Kautsar S.A."/>
            <person name="Yang D."/>
            <person name="Bader C.D."/>
            <person name="Teijaro C.N."/>
            <person name="Fluegel L."/>
            <person name="Davis C.M."/>
            <person name="Simpson J.R."/>
            <person name="Lauterbach L."/>
            <person name="Steele A.D."/>
            <person name="Gui C."/>
            <person name="Meng S."/>
            <person name="Li G."/>
            <person name="Viehrig K."/>
            <person name="Ye F."/>
            <person name="Su P."/>
            <person name="Kiefer A.F."/>
            <person name="Nichols A."/>
            <person name="Cepeda A.J."/>
            <person name="Yan W."/>
            <person name="Fan B."/>
            <person name="Jiang Y."/>
            <person name="Adhikari A."/>
            <person name="Zheng C.-J."/>
            <person name="Schuster L."/>
            <person name="Cowan T.M."/>
            <person name="Smanski M.J."/>
            <person name="Chevrette M.G."/>
            <person name="De Carvalho L.P.S."/>
            <person name="Shen B."/>
        </authorList>
    </citation>
    <scope>NUCLEOTIDE SEQUENCE [LARGE SCALE GENOMIC DNA]</scope>
    <source>
        <strain evidence="11 12">NPDC048946</strain>
    </source>
</reference>
<keyword evidence="4 7" id="KW-0547">Nucleotide-binding</keyword>
<evidence type="ECO:0000256" key="9">
    <source>
        <dbReference type="SAM" id="Phobius"/>
    </source>
</evidence>